<organism evidence="1 2">
    <name type="scientific">Stutzerimonas zhaodongensis</name>
    <dbReference type="NCBI Taxonomy" id="1176257"/>
    <lineage>
        <taxon>Bacteria</taxon>
        <taxon>Pseudomonadati</taxon>
        <taxon>Pseudomonadota</taxon>
        <taxon>Gammaproteobacteria</taxon>
        <taxon>Pseudomonadales</taxon>
        <taxon>Pseudomonadaceae</taxon>
        <taxon>Stutzerimonas</taxon>
    </lineage>
</organism>
<gene>
    <name evidence="1" type="ORF">DQ403_05815</name>
</gene>
<sequence>MSYPKFHQASKIAASKIKISLNHWIQKEVP</sequence>
<evidence type="ECO:0000313" key="2">
    <source>
        <dbReference type="Proteomes" id="UP000252554"/>
    </source>
</evidence>
<dbReference type="EMBL" id="QNTV01000002">
    <property type="protein sequence ID" value="RBA61323.1"/>
    <property type="molecule type" value="Genomic_DNA"/>
</dbReference>
<protein>
    <submittedName>
        <fullName evidence="1">Toxin-antitoxin system HicB family antitoxin</fullName>
    </submittedName>
</protein>
<dbReference type="Proteomes" id="UP000252554">
    <property type="component" value="Unassembled WGS sequence"/>
</dbReference>
<proteinExistence type="predicted"/>
<name>A0A365PYK2_9GAMM</name>
<evidence type="ECO:0000313" key="1">
    <source>
        <dbReference type="EMBL" id="RBA61323.1"/>
    </source>
</evidence>
<reference evidence="1 2" key="1">
    <citation type="submission" date="2018-06" db="EMBL/GenBank/DDBJ databases">
        <title>Whole genome sequencing of four bacterial strains from South Shetland trench revealing bio-synthetic gene clusters.</title>
        <authorList>
            <person name="Abdel-Mageed W.M."/>
            <person name="Lehri B."/>
            <person name="Jarmusch S.A."/>
            <person name="Miranda K."/>
            <person name="Goodfellow M."/>
            <person name="Jaspars M."/>
            <person name="Karlyshev A.V."/>
        </authorList>
    </citation>
    <scope>NUCLEOTIDE SEQUENCE [LARGE SCALE GENOMIC DNA]</scope>
    <source>
        <strain evidence="1 2">SST2</strain>
    </source>
</reference>
<accession>A0A365PYK2</accession>
<dbReference type="AlphaFoldDB" id="A0A365PYK2"/>
<comment type="caution">
    <text evidence="1">The sequence shown here is derived from an EMBL/GenBank/DDBJ whole genome shotgun (WGS) entry which is preliminary data.</text>
</comment>